<evidence type="ECO:0000313" key="4">
    <source>
        <dbReference type="Proteomes" id="UP000797356"/>
    </source>
</evidence>
<sequence>MLSDVEGEISSQIFSLTPLPLSRFLTKENLFKVELIPIDPRTMNPSDLETLHRMVKKKKTSTTVAPKCAWIETVLVQPVIGGSSRAANALRKEKSASAKVVTPIRSAAPRESVRRPSTSSFKRSSGGPKISIRMSDCGPNILESVSPVEVFLDTEDKRKGIGDYHLIHHVDHFIEVIREVRHLSKKIEEKAVQAHRRADDAQLSRLKIEEETRSLRKRVKQLESKLTKTEAQVLGEREAGKARAEAARIKAVEAFRALKEFHNIKMDFALLSYLQGGIDLKEKVQNVSRL</sequence>
<reference evidence="3" key="2">
    <citation type="submission" date="2019-07" db="EMBL/GenBank/DDBJ databases">
        <authorList>
            <person name="Yang Y."/>
            <person name="Bocs S."/>
            <person name="Baudouin L."/>
        </authorList>
    </citation>
    <scope>NUCLEOTIDE SEQUENCE</scope>
    <source>
        <tissue evidence="3">Spear leaf of Hainan Tall coconut</tissue>
    </source>
</reference>
<keyword evidence="1" id="KW-0175">Coiled coil</keyword>
<protein>
    <submittedName>
        <fullName evidence="3">Uncharacterized protein</fullName>
    </submittedName>
</protein>
<keyword evidence="4" id="KW-1185">Reference proteome</keyword>
<proteinExistence type="predicted"/>
<evidence type="ECO:0000256" key="2">
    <source>
        <dbReference type="SAM" id="MobiDB-lite"/>
    </source>
</evidence>
<comment type="caution">
    <text evidence="3">The sequence shown here is derived from an EMBL/GenBank/DDBJ whole genome shotgun (WGS) entry which is preliminary data.</text>
</comment>
<organism evidence="3 4">
    <name type="scientific">Cocos nucifera</name>
    <name type="common">Coconut palm</name>
    <dbReference type="NCBI Taxonomy" id="13894"/>
    <lineage>
        <taxon>Eukaryota</taxon>
        <taxon>Viridiplantae</taxon>
        <taxon>Streptophyta</taxon>
        <taxon>Embryophyta</taxon>
        <taxon>Tracheophyta</taxon>
        <taxon>Spermatophyta</taxon>
        <taxon>Magnoliopsida</taxon>
        <taxon>Liliopsida</taxon>
        <taxon>Arecaceae</taxon>
        <taxon>Arecoideae</taxon>
        <taxon>Cocoseae</taxon>
        <taxon>Attaleinae</taxon>
        <taxon>Cocos</taxon>
    </lineage>
</organism>
<dbReference type="Proteomes" id="UP000797356">
    <property type="component" value="Chromosome 3"/>
</dbReference>
<dbReference type="EMBL" id="CM017874">
    <property type="protein sequence ID" value="KAG1334981.1"/>
    <property type="molecule type" value="Genomic_DNA"/>
</dbReference>
<gene>
    <name evidence="3" type="ORF">COCNU_03G011000</name>
</gene>
<accession>A0A8K0I3R1</accession>
<dbReference type="AlphaFoldDB" id="A0A8K0I3R1"/>
<feature type="region of interest" description="Disordered" evidence="2">
    <location>
        <begin position="105"/>
        <end position="130"/>
    </location>
</feature>
<evidence type="ECO:0000256" key="1">
    <source>
        <dbReference type="SAM" id="Coils"/>
    </source>
</evidence>
<evidence type="ECO:0000313" key="3">
    <source>
        <dbReference type="EMBL" id="KAG1334981.1"/>
    </source>
</evidence>
<reference evidence="3" key="1">
    <citation type="journal article" date="2017" name="Gigascience">
        <title>The genome draft of coconut (Cocos nucifera).</title>
        <authorList>
            <person name="Xiao Y."/>
            <person name="Xu P."/>
            <person name="Fan H."/>
            <person name="Baudouin L."/>
            <person name="Xia W."/>
            <person name="Bocs S."/>
            <person name="Xu J."/>
            <person name="Li Q."/>
            <person name="Guo A."/>
            <person name="Zhou L."/>
            <person name="Li J."/>
            <person name="Wu Y."/>
            <person name="Ma Z."/>
            <person name="Armero A."/>
            <person name="Issali A.E."/>
            <person name="Liu N."/>
            <person name="Peng M."/>
            <person name="Yang Y."/>
        </authorList>
    </citation>
    <scope>NUCLEOTIDE SEQUENCE</scope>
    <source>
        <tissue evidence="3">Spear leaf of Hainan Tall coconut</tissue>
    </source>
</reference>
<feature type="coiled-coil region" evidence="1">
    <location>
        <begin position="205"/>
        <end position="239"/>
    </location>
</feature>
<name>A0A8K0I3R1_COCNU</name>